<dbReference type="AlphaFoldDB" id="A0A9W7Y1T1"/>
<evidence type="ECO:0000313" key="1">
    <source>
        <dbReference type="EMBL" id="KAJ1722658.1"/>
    </source>
</evidence>
<reference evidence="1" key="1">
    <citation type="submission" date="2022-07" db="EMBL/GenBank/DDBJ databases">
        <title>Phylogenomic reconstructions and comparative analyses of Kickxellomycotina fungi.</title>
        <authorList>
            <person name="Reynolds N.K."/>
            <person name="Stajich J.E."/>
            <person name="Barry K."/>
            <person name="Grigoriev I.V."/>
            <person name="Crous P."/>
            <person name="Smith M.E."/>
        </authorList>
    </citation>
    <scope>NUCLEOTIDE SEQUENCE</scope>
    <source>
        <strain evidence="1">BCRC 34381</strain>
    </source>
</reference>
<name>A0A9W7Y1T1_9FUNG</name>
<evidence type="ECO:0000313" key="2">
    <source>
        <dbReference type="Proteomes" id="UP001143981"/>
    </source>
</evidence>
<feature type="non-terminal residue" evidence="1">
    <location>
        <position position="1"/>
    </location>
</feature>
<keyword evidence="2" id="KW-1185">Reference proteome</keyword>
<dbReference type="EMBL" id="JANBOI010002327">
    <property type="protein sequence ID" value="KAJ1722658.1"/>
    <property type="molecule type" value="Genomic_DNA"/>
</dbReference>
<organism evidence="1 2">
    <name type="scientific">Coemansia biformis</name>
    <dbReference type="NCBI Taxonomy" id="1286918"/>
    <lineage>
        <taxon>Eukaryota</taxon>
        <taxon>Fungi</taxon>
        <taxon>Fungi incertae sedis</taxon>
        <taxon>Zoopagomycota</taxon>
        <taxon>Kickxellomycotina</taxon>
        <taxon>Kickxellomycetes</taxon>
        <taxon>Kickxellales</taxon>
        <taxon>Kickxellaceae</taxon>
        <taxon>Coemansia</taxon>
    </lineage>
</organism>
<dbReference type="Proteomes" id="UP001143981">
    <property type="component" value="Unassembled WGS sequence"/>
</dbReference>
<proteinExistence type="predicted"/>
<accession>A0A9W7Y1T1</accession>
<dbReference type="OrthoDB" id="5598294at2759"/>
<gene>
    <name evidence="1" type="ORF">LPJ61_005907</name>
</gene>
<comment type="caution">
    <text evidence="1">The sequence shown here is derived from an EMBL/GenBank/DDBJ whole genome shotgun (WGS) entry which is preliminary data.</text>
</comment>
<sequence length="63" mass="6955">DVAASPLEFVRVQLVSNASAEFPVVLVSNGAKGRRCVAAVERRGRSWWPYDMDNGDDDQMADE</sequence>
<protein>
    <submittedName>
        <fullName evidence="1">Uncharacterized protein</fullName>
    </submittedName>
</protein>